<dbReference type="Proteomes" id="UP000037069">
    <property type="component" value="Unassembled WGS sequence"/>
</dbReference>
<protein>
    <submittedName>
        <fullName evidence="2">Uncharacterized protein</fullName>
    </submittedName>
</protein>
<accession>A0A0L0CN96</accession>
<evidence type="ECO:0000313" key="2">
    <source>
        <dbReference type="EMBL" id="KNC33692.1"/>
    </source>
</evidence>
<keyword evidence="3" id="KW-1185">Reference proteome</keyword>
<feature type="compositionally biased region" description="Polar residues" evidence="1">
    <location>
        <begin position="35"/>
        <end position="56"/>
    </location>
</feature>
<feature type="region of interest" description="Disordered" evidence="1">
    <location>
        <begin position="29"/>
        <end position="56"/>
    </location>
</feature>
<evidence type="ECO:0000256" key="1">
    <source>
        <dbReference type="SAM" id="MobiDB-lite"/>
    </source>
</evidence>
<dbReference type="EMBL" id="JRES01000171">
    <property type="protein sequence ID" value="KNC33692.1"/>
    <property type="molecule type" value="Genomic_DNA"/>
</dbReference>
<comment type="caution">
    <text evidence="2">The sequence shown here is derived from an EMBL/GenBank/DDBJ whole genome shotgun (WGS) entry which is preliminary data.</text>
</comment>
<evidence type="ECO:0000313" key="3">
    <source>
        <dbReference type="Proteomes" id="UP000037069"/>
    </source>
</evidence>
<organism evidence="2 3">
    <name type="scientific">Lucilia cuprina</name>
    <name type="common">Green bottle fly</name>
    <name type="synonym">Australian sheep blowfly</name>
    <dbReference type="NCBI Taxonomy" id="7375"/>
    <lineage>
        <taxon>Eukaryota</taxon>
        <taxon>Metazoa</taxon>
        <taxon>Ecdysozoa</taxon>
        <taxon>Arthropoda</taxon>
        <taxon>Hexapoda</taxon>
        <taxon>Insecta</taxon>
        <taxon>Pterygota</taxon>
        <taxon>Neoptera</taxon>
        <taxon>Endopterygota</taxon>
        <taxon>Diptera</taxon>
        <taxon>Brachycera</taxon>
        <taxon>Muscomorpha</taxon>
        <taxon>Oestroidea</taxon>
        <taxon>Calliphoridae</taxon>
        <taxon>Luciliinae</taxon>
        <taxon>Lucilia</taxon>
    </lineage>
</organism>
<dbReference type="AlphaFoldDB" id="A0A0L0CN96"/>
<reference evidence="2 3" key="1">
    <citation type="journal article" date="2015" name="Nat. Commun.">
        <title>Lucilia cuprina genome unlocks parasitic fly biology to underpin future interventions.</title>
        <authorList>
            <person name="Anstead C.A."/>
            <person name="Korhonen P.K."/>
            <person name="Young N.D."/>
            <person name="Hall R.S."/>
            <person name="Jex A.R."/>
            <person name="Murali S.C."/>
            <person name="Hughes D.S."/>
            <person name="Lee S.F."/>
            <person name="Perry T."/>
            <person name="Stroehlein A.J."/>
            <person name="Ansell B.R."/>
            <person name="Breugelmans B."/>
            <person name="Hofmann A."/>
            <person name="Qu J."/>
            <person name="Dugan S."/>
            <person name="Lee S.L."/>
            <person name="Chao H."/>
            <person name="Dinh H."/>
            <person name="Han Y."/>
            <person name="Doddapaneni H.V."/>
            <person name="Worley K.C."/>
            <person name="Muzny D.M."/>
            <person name="Ioannidis P."/>
            <person name="Waterhouse R.M."/>
            <person name="Zdobnov E.M."/>
            <person name="James P.J."/>
            <person name="Bagnall N.H."/>
            <person name="Kotze A.C."/>
            <person name="Gibbs R.A."/>
            <person name="Richards S."/>
            <person name="Batterham P."/>
            <person name="Gasser R.B."/>
        </authorList>
    </citation>
    <scope>NUCLEOTIDE SEQUENCE [LARGE SCALE GENOMIC DNA]</scope>
    <source>
        <strain evidence="2 3">LS</strain>
        <tissue evidence="2">Full body</tissue>
    </source>
</reference>
<gene>
    <name evidence="2" type="ORF">FF38_08710</name>
</gene>
<sequence>MGIKHLVNIKMKRERKENLYISSPQKILEQRKKSTTTTSSPALNATKSKKSANAQKISENVYTVNLSNKKSLQLNNNNSHNNNNIGEKTTYKEITETAQLKEKLHNELLQLALLQNIDFKFDDTSSSTSSTNMENSAAKNYLKTPPPAESGIAKLERAELEYEHCYQASKDATRLLHKYATLAPKQSMRIKQQLQQHLQLNNQCTNKKNLMTQSTKLESPVSSNDLAAANAAMGSKKFASLPRFKKIDFSPLKLKINNVLQRNQTPDF</sequence>
<name>A0A0L0CN96_LUCCU</name>
<dbReference type="OrthoDB" id="7985911at2759"/>
<proteinExistence type="predicted"/>